<keyword evidence="8 12" id="KW-1133">Transmembrane helix</keyword>
<evidence type="ECO:0000256" key="7">
    <source>
        <dbReference type="ARBA" id="ARBA00022927"/>
    </source>
</evidence>
<evidence type="ECO:0000256" key="2">
    <source>
        <dbReference type="ARBA" id="ARBA00022448"/>
    </source>
</evidence>
<protein>
    <recommendedName>
        <fullName evidence="13">PA domain-containing protein</fullName>
    </recommendedName>
</protein>
<organism evidence="14 15">
    <name type="scientific">Brassica napus</name>
    <name type="common">Rape</name>
    <dbReference type="NCBI Taxonomy" id="3708"/>
    <lineage>
        <taxon>Eukaryota</taxon>
        <taxon>Viridiplantae</taxon>
        <taxon>Streptophyta</taxon>
        <taxon>Embryophyta</taxon>
        <taxon>Tracheophyta</taxon>
        <taxon>Spermatophyta</taxon>
        <taxon>Magnoliopsida</taxon>
        <taxon>eudicotyledons</taxon>
        <taxon>Gunneridae</taxon>
        <taxon>Pentapetalae</taxon>
        <taxon>rosids</taxon>
        <taxon>malvids</taxon>
        <taxon>Brassicales</taxon>
        <taxon>Brassicaceae</taxon>
        <taxon>Brassiceae</taxon>
        <taxon>Brassica</taxon>
    </lineage>
</organism>
<sequence length="348" mass="37456">MRAPSVKAAGEIGLLYVAEPLDACSDLTNKPEQSSNGTSPFVLIVRGGCSFEDKVRKAQRAGFKAAIIHDNEDRGILIAMAGNSGGIKIHAVFVTKETGDALKEFAGLSDTKVWLLPSFENSAWSIMAVSFISLLAMSAVLATCFFVRRHRIRRRTSRSSRVREFHGMSRRTFCPVCKRDARTANGEPPASESTPLLSSAASSFRSSSALSSFRSSAMLIGPSMGSLPTSISFSPAHASSSYIRQSFRSSSLRRSPPISVSRSSMDLRQQGASPSPSQRSYMASPHSFNYPAMSPLNSRYMSPYRPSPSNASPGMIGSSSNHPLNPLRYSESAGTFSPYASANSLPDC</sequence>
<comment type="subcellular location">
    <subcellularLocation>
        <location evidence="1">Membrane</location>
        <topology evidence="1">Single-pass membrane protein</topology>
    </subcellularLocation>
</comment>
<evidence type="ECO:0000256" key="10">
    <source>
        <dbReference type="ARBA" id="ARBA00023180"/>
    </source>
</evidence>
<evidence type="ECO:0000256" key="5">
    <source>
        <dbReference type="ARBA" id="ARBA00022771"/>
    </source>
</evidence>
<evidence type="ECO:0000256" key="1">
    <source>
        <dbReference type="ARBA" id="ARBA00004167"/>
    </source>
</evidence>
<dbReference type="CDD" id="cd02123">
    <property type="entry name" value="PA_C_RZF_like"/>
    <property type="match status" value="1"/>
</dbReference>
<dbReference type="Pfam" id="PF02225">
    <property type="entry name" value="PA"/>
    <property type="match status" value="1"/>
</dbReference>
<dbReference type="InterPro" id="IPR051653">
    <property type="entry name" value="E3_ligase_sorting_rcpt"/>
</dbReference>
<proteinExistence type="predicted"/>
<gene>
    <name evidence="14" type="ORF">HID58_027637</name>
</gene>
<dbReference type="PANTHER" id="PTHR47168">
    <property type="entry name" value="RING ZINC FINGER DOMAIN SUPERFAMILY PROTEIN-RELATED"/>
    <property type="match status" value="1"/>
</dbReference>
<keyword evidence="3 12" id="KW-0812">Transmembrane</keyword>
<evidence type="ECO:0000256" key="3">
    <source>
        <dbReference type="ARBA" id="ARBA00022692"/>
    </source>
</evidence>
<feature type="compositionally biased region" description="Polar residues" evidence="11">
    <location>
        <begin position="332"/>
        <end position="348"/>
    </location>
</feature>
<keyword evidence="4" id="KW-0479">Metal-binding</keyword>
<evidence type="ECO:0000256" key="4">
    <source>
        <dbReference type="ARBA" id="ARBA00022723"/>
    </source>
</evidence>
<evidence type="ECO:0000313" key="15">
    <source>
        <dbReference type="Proteomes" id="UP000824890"/>
    </source>
</evidence>
<feature type="region of interest" description="Disordered" evidence="11">
    <location>
        <begin position="301"/>
        <end position="348"/>
    </location>
</feature>
<evidence type="ECO:0000259" key="13">
    <source>
        <dbReference type="Pfam" id="PF02225"/>
    </source>
</evidence>
<reference evidence="14 15" key="1">
    <citation type="submission" date="2021-05" db="EMBL/GenBank/DDBJ databases">
        <title>Genome Assembly of Synthetic Allotetraploid Brassica napus Reveals Homoeologous Exchanges between Subgenomes.</title>
        <authorList>
            <person name="Davis J.T."/>
        </authorList>
    </citation>
    <scope>NUCLEOTIDE SEQUENCE [LARGE SCALE GENOMIC DNA]</scope>
    <source>
        <strain evidence="15">cv. Da-Ae</strain>
        <tissue evidence="14">Seedling</tissue>
    </source>
</reference>
<keyword evidence="2" id="KW-0813">Transport</keyword>
<dbReference type="EMBL" id="JAGKQM010000007">
    <property type="protein sequence ID" value="KAH0919977.1"/>
    <property type="molecule type" value="Genomic_DNA"/>
</dbReference>
<evidence type="ECO:0000313" key="14">
    <source>
        <dbReference type="EMBL" id="KAH0919977.1"/>
    </source>
</evidence>
<keyword evidence="6" id="KW-0862">Zinc</keyword>
<dbReference type="SUPFAM" id="SSF52025">
    <property type="entry name" value="PA domain"/>
    <property type="match status" value="1"/>
</dbReference>
<dbReference type="PANTHER" id="PTHR47168:SF5">
    <property type="entry name" value="RING-TYPE DOMAIN-CONTAINING PROTEIN"/>
    <property type="match status" value="1"/>
</dbReference>
<feature type="transmembrane region" description="Helical" evidence="12">
    <location>
        <begin position="123"/>
        <end position="147"/>
    </location>
</feature>
<accession>A0ABQ8CSB4</accession>
<evidence type="ECO:0000256" key="9">
    <source>
        <dbReference type="ARBA" id="ARBA00023136"/>
    </source>
</evidence>
<evidence type="ECO:0000256" key="6">
    <source>
        <dbReference type="ARBA" id="ARBA00022833"/>
    </source>
</evidence>
<dbReference type="InterPro" id="IPR003137">
    <property type="entry name" value="PA_domain"/>
</dbReference>
<keyword evidence="7" id="KW-0653">Protein transport</keyword>
<feature type="compositionally biased region" description="Low complexity" evidence="11">
    <location>
        <begin position="245"/>
        <end position="264"/>
    </location>
</feature>
<keyword evidence="9 12" id="KW-0472">Membrane</keyword>
<dbReference type="InterPro" id="IPR046450">
    <property type="entry name" value="PA_dom_sf"/>
</dbReference>
<keyword evidence="15" id="KW-1185">Reference proteome</keyword>
<keyword evidence="10" id="KW-0325">Glycoprotein</keyword>
<dbReference type="InterPro" id="IPR044744">
    <property type="entry name" value="ZNRF4/RNF13/RNF167_PA"/>
</dbReference>
<feature type="domain" description="PA" evidence="13">
    <location>
        <begin position="18"/>
        <end position="102"/>
    </location>
</feature>
<keyword evidence="5" id="KW-0863">Zinc-finger</keyword>
<evidence type="ECO:0000256" key="8">
    <source>
        <dbReference type="ARBA" id="ARBA00022989"/>
    </source>
</evidence>
<dbReference type="Proteomes" id="UP000824890">
    <property type="component" value="Unassembled WGS sequence"/>
</dbReference>
<comment type="caution">
    <text evidence="14">The sequence shown here is derived from an EMBL/GenBank/DDBJ whole genome shotgun (WGS) entry which is preliminary data.</text>
</comment>
<evidence type="ECO:0000256" key="11">
    <source>
        <dbReference type="SAM" id="MobiDB-lite"/>
    </source>
</evidence>
<dbReference type="Gene3D" id="3.50.30.30">
    <property type="match status" value="1"/>
</dbReference>
<feature type="region of interest" description="Disordered" evidence="11">
    <location>
        <begin position="245"/>
        <end position="286"/>
    </location>
</feature>
<evidence type="ECO:0000256" key="12">
    <source>
        <dbReference type="SAM" id="Phobius"/>
    </source>
</evidence>
<feature type="compositionally biased region" description="Polar residues" evidence="11">
    <location>
        <begin position="266"/>
        <end position="281"/>
    </location>
</feature>
<name>A0ABQ8CSB4_BRANA</name>